<dbReference type="InParanoid" id="A0A804QKI6"/>
<accession>A0A804QKI6</accession>
<dbReference type="EnsemblPlants" id="Zm00001eb342530_T001">
    <property type="protein sequence ID" value="Zm00001eb342530_P001"/>
    <property type="gene ID" value="Zm00001eb342530"/>
</dbReference>
<reference evidence="2" key="2">
    <citation type="submission" date="2019-07" db="EMBL/GenBank/DDBJ databases">
        <authorList>
            <person name="Seetharam A."/>
            <person name="Woodhouse M."/>
            <person name="Cannon E."/>
        </authorList>
    </citation>
    <scope>NUCLEOTIDE SEQUENCE [LARGE SCALE GENOMIC DNA]</scope>
    <source>
        <strain evidence="2">cv. B73</strain>
    </source>
</reference>
<keyword evidence="3" id="KW-1185">Reference proteome</keyword>
<proteinExistence type="predicted"/>
<name>A0A804QKI6_MAIZE</name>
<gene>
    <name evidence="2" type="primary">LOC100276834</name>
</gene>
<organism evidence="2 3">
    <name type="scientific">Zea mays</name>
    <name type="common">Maize</name>
    <dbReference type="NCBI Taxonomy" id="4577"/>
    <lineage>
        <taxon>Eukaryota</taxon>
        <taxon>Viridiplantae</taxon>
        <taxon>Streptophyta</taxon>
        <taxon>Embryophyta</taxon>
        <taxon>Tracheophyta</taxon>
        <taxon>Spermatophyta</taxon>
        <taxon>Magnoliopsida</taxon>
        <taxon>Liliopsida</taxon>
        <taxon>Poales</taxon>
        <taxon>Poaceae</taxon>
        <taxon>PACMAD clade</taxon>
        <taxon>Panicoideae</taxon>
        <taxon>Andropogonodae</taxon>
        <taxon>Andropogoneae</taxon>
        <taxon>Tripsacinae</taxon>
        <taxon>Zea</taxon>
    </lineage>
</organism>
<dbReference type="Gramene" id="Zm00001eb342530_T001">
    <property type="protein sequence ID" value="Zm00001eb342530_P001"/>
    <property type="gene ID" value="Zm00001eb342530"/>
</dbReference>
<sequence>MHGGAAAVQRDVPAAGLVGAGVGRQELLGGDQAGGGAGGRRGHGAQSLGWAQARGVQGHGARAACARPAVAAHRRVRLLQNLPRRRQGQGQGQGRRQRQSQGEAPLIPISYVPPAPGVGVRVCTGGDREGVRDTISSASITHHAPSLFGRFLLVLSDALYLVICDEL</sequence>
<reference evidence="2" key="3">
    <citation type="submission" date="2021-05" db="UniProtKB">
        <authorList>
            <consortium name="EnsemblPlants"/>
        </authorList>
    </citation>
    <scope>IDENTIFICATION</scope>
    <source>
        <strain evidence="2">cv. B73</strain>
    </source>
</reference>
<evidence type="ECO:0000256" key="1">
    <source>
        <dbReference type="SAM" id="MobiDB-lite"/>
    </source>
</evidence>
<protein>
    <submittedName>
        <fullName evidence="2">Uncharacterized protein</fullName>
    </submittedName>
</protein>
<dbReference type="Proteomes" id="UP000007305">
    <property type="component" value="Chromosome 8"/>
</dbReference>
<evidence type="ECO:0000313" key="2">
    <source>
        <dbReference type="EnsemblPlants" id="Zm00001eb342530_P001"/>
    </source>
</evidence>
<evidence type="ECO:0000313" key="3">
    <source>
        <dbReference type="Proteomes" id="UP000007305"/>
    </source>
</evidence>
<feature type="region of interest" description="Disordered" evidence="1">
    <location>
        <begin position="80"/>
        <end position="108"/>
    </location>
</feature>
<dbReference type="AlphaFoldDB" id="A0A804QKI6"/>
<reference evidence="3" key="1">
    <citation type="journal article" date="2009" name="Science">
        <title>The B73 maize genome: complexity, diversity, and dynamics.</title>
        <authorList>
            <person name="Schnable P.S."/>
            <person name="Ware D."/>
            <person name="Fulton R.S."/>
            <person name="Stein J.C."/>
            <person name="Wei F."/>
            <person name="Pasternak S."/>
            <person name="Liang C."/>
            <person name="Zhang J."/>
            <person name="Fulton L."/>
            <person name="Graves T.A."/>
            <person name="Minx P."/>
            <person name="Reily A.D."/>
            <person name="Courtney L."/>
            <person name="Kruchowski S.S."/>
            <person name="Tomlinson C."/>
            <person name="Strong C."/>
            <person name="Delehaunty K."/>
            <person name="Fronick C."/>
            <person name="Courtney B."/>
            <person name="Rock S.M."/>
            <person name="Belter E."/>
            <person name="Du F."/>
            <person name="Kim K."/>
            <person name="Abbott R.M."/>
            <person name="Cotton M."/>
            <person name="Levy A."/>
            <person name="Marchetto P."/>
            <person name="Ochoa K."/>
            <person name="Jackson S.M."/>
            <person name="Gillam B."/>
            <person name="Chen W."/>
            <person name="Yan L."/>
            <person name="Higginbotham J."/>
            <person name="Cardenas M."/>
            <person name="Waligorski J."/>
            <person name="Applebaum E."/>
            <person name="Phelps L."/>
            <person name="Falcone J."/>
            <person name="Kanchi K."/>
            <person name="Thane T."/>
            <person name="Scimone A."/>
            <person name="Thane N."/>
            <person name="Henke J."/>
            <person name="Wang T."/>
            <person name="Ruppert J."/>
            <person name="Shah N."/>
            <person name="Rotter K."/>
            <person name="Hodges J."/>
            <person name="Ingenthron E."/>
            <person name="Cordes M."/>
            <person name="Kohlberg S."/>
            <person name="Sgro J."/>
            <person name="Delgado B."/>
            <person name="Mead K."/>
            <person name="Chinwalla A."/>
            <person name="Leonard S."/>
            <person name="Crouse K."/>
            <person name="Collura K."/>
            <person name="Kudrna D."/>
            <person name="Currie J."/>
            <person name="He R."/>
            <person name="Angelova A."/>
            <person name="Rajasekar S."/>
            <person name="Mueller T."/>
            <person name="Lomeli R."/>
            <person name="Scara G."/>
            <person name="Ko A."/>
            <person name="Delaney K."/>
            <person name="Wissotski M."/>
            <person name="Lopez G."/>
            <person name="Campos D."/>
            <person name="Braidotti M."/>
            <person name="Ashley E."/>
            <person name="Golser W."/>
            <person name="Kim H."/>
            <person name="Lee S."/>
            <person name="Lin J."/>
            <person name="Dujmic Z."/>
            <person name="Kim W."/>
            <person name="Talag J."/>
            <person name="Zuccolo A."/>
            <person name="Fan C."/>
            <person name="Sebastian A."/>
            <person name="Kramer M."/>
            <person name="Spiegel L."/>
            <person name="Nascimento L."/>
            <person name="Zutavern T."/>
            <person name="Miller B."/>
            <person name="Ambroise C."/>
            <person name="Muller S."/>
            <person name="Spooner W."/>
            <person name="Narechania A."/>
            <person name="Ren L."/>
            <person name="Wei S."/>
            <person name="Kumari S."/>
            <person name="Faga B."/>
            <person name="Levy M.J."/>
            <person name="McMahan L."/>
            <person name="Van Buren P."/>
            <person name="Vaughn M.W."/>
            <person name="Ying K."/>
            <person name="Yeh C.-T."/>
            <person name="Emrich S.J."/>
            <person name="Jia Y."/>
            <person name="Kalyanaraman A."/>
            <person name="Hsia A.-P."/>
            <person name="Barbazuk W.B."/>
            <person name="Baucom R.S."/>
            <person name="Brutnell T.P."/>
            <person name="Carpita N.C."/>
            <person name="Chaparro C."/>
            <person name="Chia J.-M."/>
            <person name="Deragon J.-M."/>
            <person name="Estill J.C."/>
            <person name="Fu Y."/>
            <person name="Jeddeloh J.A."/>
            <person name="Han Y."/>
            <person name="Lee H."/>
            <person name="Li P."/>
            <person name="Lisch D.R."/>
            <person name="Liu S."/>
            <person name="Liu Z."/>
            <person name="Nagel D.H."/>
            <person name="McCann M.C."/>
            <person name="SanMiguel P."/>
            <person name="Myers A.M."/>
            <person name="Nettleton D."/>
            <person name="Nguyen J."/>
            <person name="Penning B.W."/>
            <person name="Ponnala L."/>
            <person name="Schneider K.L."/>
            <person name="Schwartz D.C."/>
            <person name="Sharma A."/>
            <person name="Soderlund C."/>
            <person name="Springer N.M."/>
            <person name="Sun Q."/>
            <person name="Wang H."/>
            <person name="Waterman M."/>
            <person name="Westerman R."/>
            <person name="Wolfgruber T.K."/>
            <person name="Yang L."/>
            <person name="Yu Y."/>
            <person name="Zhang L."/>
            <person name="Zhou S."/>
            <person name="Zhu Q."/>
            <person name="Bennetzen J.L."/>
            <person name="Dawe R.K."/>
            <person name="Jiang J."/>
            <person name="Jiang N."/>
            <person name="Presting G.G."/>
            <person name="Wessler S.R."/>
            <person name="Aluru S."/>
            <person name="Martienssen R.A."/>
            <person name="Clifton S.W."/>
            <person name="McCombie W.R."/>
            <person name="Wing R.A."/>
            <person name="Wilson R.K."/>
        </authorList>
    </citation>
    <scope>NUCLEOTIDE SEQUENCE [LARGE SCALE GENOMIC DNA]</scope>
    <source>
        <strain evidence="3">cv. B73</strain>
    </source>
</reference>